<evidence type="ECO:0000256" key="5">
    <source>
        <dbReference type="ARBA" id="ARBA00040994"/>
    </source>
</evidence>
<dbReference type="InterPro" id="IPR011992">
    <property type="entry name" value="EF-hand-dom_pair"/>
</dbReference>
<dbReference type="Gene3D" id="2.130.10.10">
    <property type="entry name" value="YVTN repeat-like/Quinoprotein amine dehydrogenase"/>
    <property type="match status" value="2"/>
</dbReference>
<dbReference type="PANTHER" id="PTHR13720">
    <property type="entry name" value="WD-40 REPEAT PROTEIN"/>
    <property type="match status" value="1"/>
</dbReference>
<dbReference type="InterPro" id="IPR050630">
    <property type="entry name" value="WD_repeat_EMAP"/>
</dbReference>
<comment type="subcellular location">
    <subcellularLocation>
        <location evidence="1">Cell projection</location>
        <location evidence="1">Cilium</location>
    </subcellularLocation>
</comment>
<organism evidence="6 7">
    <name type="scientific">Riccia fluitans</name>
    <dbReference type="NCBI Taxonomy" id="41844"/>
    <lineage>
        <taxon>Eukaryota</taxon>
        <taxon>Viridiplantae</taxon>
        <taxon>Streptophyta</taxon>
        <taxon>Embryophyta</taxon>
        <taxon>Marchantiophyta</taxon>
        <taxon>Marchantiopsida</taxon>
        <taxon>Marchantiidae</taxon>
        <taxon>Marchantiales</taxon>
        <taxon>Ricciaceae</taxon>
        <taxon>Riccia</taxon>
    </lineage>
</organism>
<dbReference type="InterPro" id="IPR036322">
    <property type="entry name" value="WD40_repeat_dom_sf"/>
</dbReference>
<dbReference type="InterPro" id="IPR001680">
    <property type="entry name" value="WD40_rpt"/>
</dbReference>
<evidence type="ECO:0000256" key="1">
    <source>
        <dbReference type="ARBA" id="ARBA00004138"/>
    </source>
</evidence>
<evidence type="ECO:0000256" key="2">
    <source>
        <dbReference type="ARBA" id="ARBA00022574"/>
    </source>
</evidence>
<name>A0ABD1Y6T6_9MARC</name>
<dbReference type="SMART" id="SM00320">
    <property type="entry name" value="WD40"/>
    <property type="match status" value="4"/>
</dbReference>
<dbReference type="Gene3D" id="1.10.238.10">
    <property type="entry name" value="EF-hand"/>
    <property type="match status" value="1"/>
</dbReference>
<gene>
    <name evidence="6" type="ORF">R1flu_002500</name>
</gene>
<evidence type="ECO:0000313" key="6">
    <source>
        <dbReference type="EMBL" id="KAL2622295.1"/>
    </source>
</evidence>
<dbReference type="GO" id="GO:0005929">
    <property type="term" value="C:cilium"/>
    <property type="evidence" value="ECO:0007669"/>
    <property type="project" value="UniProtKB-SubCell"/>
</dbReference>
<sequence length="722" mass="80413">MAYSTASTHEQQPLEMHWVYGFSNNISSGVVDLRTEMHSHTVGYIAGIVVVLYDIWGHTQKILQGHVHQIQCVAVTPDKSVLFTSDCGPEAALIMWDVTAAKAVKAISQERTSDGSHHVCLSQTCVRFNVNDHEELITNGKFRVFVWRHFKKNEAGTEEYFLHGHEGVIIPHELKQTVAEFTLSLFSPSTSTAMTATVEGDVVIWHQERAPRRLDSAQLTIHVPPFIVGTKSAHMRLLHAGLFEEQPGTRICKGEQVMKPMRGVVGPVAAHPSKPYFASVGHPSLLQIQDYTTKTVVMEREFSKNLKISCVQYSPLGSLLAVGFSNGVFKLLAADFLVDQQSFSYTRSDVAMVQFSGDGTYIATADNSCCVALLYCKLVKVMVDIKKTPSVLRDAMPTLHVSLLAADEKWECVGKYRSHAKTITGLMFAVGEDGANRLFSMGQDCMIIEYDLNKSFVDTGLKLKGSWLLNTLALPAAMTTSSSPNELQVMTSDEGFKVRIYDTERFHSIRTFLGPVFGTAIHKFCKISESTTSKNHLVYSTREDIIGLMTRRQGEDTVEERNLDQTLGAELLMDCYSGLGVFFSKKDLDGILDEINRPRLRKKQGPAARVNFDDFFRTYVAHKPVLQFDELTIQAAFNEIGADQATGKISLATLINNLMYEGEKMTREEIDECIKTCSNNDLDLDSLPDEGDGLWFFKDLLKLEPGAAAEKAVLFHDESQKI</sequence>
<dbReference type="Proteomes" id="UP001605036">
    <property type="component" value="Unassembled WGS sequence"/>
</dbReference>
<evidence type="ECO:0000256" key="3">
    <source>
        <dbReference type="ARBA" id="ARBA00022737"/>
    </source>
</evidence>
<evidence type="ECO:0000313" key="7">
    <source>
        <dbReference type="Proteomes" id="UP001605036"/>
    </source>
</evidence>
<dbReference type="EMBL" id="JBHFFA010000006">
    <property type="protein sequence ID" value="KAL2622295.1"/>
    <property type="molecule type" value="Genomic_DNA"/>
</dbReference>
<dbReference type="AlphaFoldDB" id="A0ABD1Y6T6"/>
<accession>A0ABD1Y6T6</accession>
<keyword evidence="2" id="KW-0853">WD repeat</keyword>
<evidence type="ECO:0000256" key="4">
    <source>
        <dbReference type="ARBA" id="ARBA00023273"/>
    </source>
</evidence>
<keyword evidence="4" id="KW-0966">Cell projection</keyword>
<protein>
    <recommendedName>
        <fullName evidence="5">Cilia- and flagella-associated protein 251</fullName>
    </recommendedName>
</protein>
<keyword evidence="3" id="KW-0677">Repeat</keyword>
<reference evidence="6 7" key="1">
    <citation type="submission" date="2024-09" db="EMBL/GenBank/DDBJ databases">
        <title>Chromosome-scale assembly of Riccia fluitans.</title>
        <authorList>
            <person name="Paukszto L."/>
            <person name="Sawicki J."/>
            <person name="Karawczyk K."/>
            <person name="Piernik-Szablinska J."/>
            <person name="Szczecinska M."/>
            <person name="Mazdziarz M."/>
        </authorList>
    </citation>
    <scope>NUCLEOTIDE SEQUENCE [LARGE SCALE GENOMIC DNA]</scope>
    <source>
        <strain evidence="6">Rf_01</strain>
        <tissue evidence="6">Aerial parts of the thallus</tissue>
    </source>
</reference>
<dbReference type="SUPFAM" id="SSF50978">
    <property type="entry name" value="WD40 repeat-like"/>
    <property type="match status" value="2"/>
</dbReference>
<dbReference type="SUPFAM" id="SSF47473">
    <property type="entry name" value="EF-hand"/>
    <property type="match status" value="1"/>
</dbReference>
<keyword evidence="7" id="KW-1185">Reference proteome</keyword>
<dbReference type="PANTHER" id="PTHR13720:SF13">
    <property type="entry name" value="CILIA- AND FLAGELLA-ASSOCIATED PROTEIN 251"/>
    <property type="match status" value="1"/>
</dbReference>
<proteinExistence type="predicted"/>
<dbReference type="InterPro" id="IPR015943">
    <property type="entry name" value="WD40/YVTN_repeat-like_dom_sf"/>
</dbReference>
<comment type="caution">
    <text evidence="6">The sequence shown here is derived from an EMBL/GenBank/DDBJ whole genome shotgun (WGS) entry which is preliminary data.</text>
</comment>